<dbReference type="PROSITE" id="PS00194">
    <property type="entry name" value="THIOREDOXIN_1"/>
    <property type="match status" value="1"/>
</dbReference>
<dbReference type="InterPro" id="IPR036249">
    <property type="entry name" value="Thioredoxin-like_sf"/>
</dbReference>
<feature type="domain" description="Thioredoxin" evidence="6">
    <location>
        <begin position="234"/>
        <end position="372"/>
    </location>
</feature>
<dbReference type="InterPro" id="IPR017937">
    <property type="entry name" value="Thioredoxin_CS"/>
</dbReference>
<dbReference type="STRING" id="405671.SAMN05421827_107114"/>
<dbReference type="CDD" id="cd02966">
    <property type="entry name" value="TlpA_like_family"/>
    <property type="match status" value="1"/>
</dbReference>
<keyword evidence="8" id="KW-1185">Reference proteome</keyword>
<evidence type="ECO:0000256" key="2">
    <source>
        <dbReference type="ARBA" id="ARBA00022748"/>
    </source>
</evidence>
<keyword evidence="4" id="KW-0676">Redox-active center</keyword>
<comment type="subcellular location">
    <subcellularLocation>
        <location evidence="1">Cell envelope</location>
    </subcellularLocation>
</comment>
<organism evidence="7 8">
    <name type="scientific">Pedobacter terrae</name>
    <dbReference type="NCBI Taxonomy" id="405671"/>
    <lineage>
        <taxon>Bacteria</taxon>
        <taxon>Pseudomonadati</taxon>
        <taxon>Bacteroidota</taxon>
        <taxon>Sphingobacteriia</taxon>
        <taxon>Sphingobacteriales</taxon>
        <taxon>Sphingobacteriaceae</taxon>
        <taxon>Pedobacter</taxon>
    </lineage>
</organism>
<dbReference type="EMBL" id="FNCH01000007">
    <property type="protein sequence ID" value="SDG50856.1"/>
    <property type="molecule type" value="Genomic_DNA"/>
</dbReference>
<keyword evidence="2" id="KW-0201">Cytochrome c-type biogenesis</keyword>
<evidence type="ECO:0000256" key="4">
    <source>
        <dbReference type="ARBA" id="ARBA00023284"/>
    </source>
</evidence>
<evidence type="ECO:0000313" key="7">
    <source>
        <dbReference type="EMBL" id="SDG50856.1"/>
    </source>
</evidence>
<evidence type="ECO:0000313" key="8">
    <source>
        <dbReference type="Proteomes" id="UP000199643"/>
    </source>
</evidence>
<protein>
    <submittedName>
        <fullName evidence="7">Peroxiredoxin</fullName>
    </submittedName>
</protein>
<dbReference type="RefSeq" id="WP_090499643.1">
    <property type="nucleotide sequence ID" value="NZ_FNCH01000007.1"/>
</dbReference>
<keyword evidence="3" id="KW-1015">Disulfide bond</keyword>
<dbReference type="Pfam" id="PF14289">
    <property type="entry name" value="DUF4369"/>
    <property type="match status" value="1"/>
</dbReference>
<dbReference type="AlphaFoldDB" id="A0A1G7UTQ4"/>
<reference evidence="8" key="1">
    <citation type="submission" date="2016-10" db="EMBL/GenBank/DDBJ databases">
        <authorList>
            <person name="Varghese N."/>
            <person name="Submissions S."/>
        </authorList>
    </citation>
    <scope>NUCLEOTIDE SEQUENCE [LARGE SCALE GENOMIC DNA]</scope>
    <source>
        <strain evidence="8">DSM 17933</strain>
    </source>
</reference>
<keyword evidence="5" id="KW-0732">Signal</keyword>
<feature type="signal peptide" evidence="5">
    <location>
        <begin position="1"/>
        <end position="25"/>
    </location>
</feature>
<evidence type="ECO:0000256" key="1">
    <source>
        <dbReference type="ARBA" id="ARBA00004196"/>
    </source>
</evidence>
<dbReference type="Gene3D" id="3.40.30.10">
    <property type="entry name" value="Glutaredoxin"/>
    <property type="match status" value="1"/>
</dbReference>
<evidence type="ECO:0000256" key="5">
    <source>
        <dbReference type="SAM" id="SignalP"/>
    </source>
</evidence>
<name>A0A1G7UTQ4_9SPHI</name>
<dbReference type="GO" id="GO:0016209">
    <property type="term" value="F:antioxidant activity"/>
    <property type="evidence" value="ECO:0007669"/>
    <property type="project" value="InterPro"/>
</dbReference>
<dbReference type="GO" id="GO:0030313">
    <property type="term" value="C:cell envelope"/>
    <property type="evidence" value="ECO:0007669"/>
    <property type="project" value="UniProtKB-SubCell"/>
</dbReference>
<dbReference type="InterPro" id="IPR000866">
    <property type="entry name" value="AhpC/TSA"/>
</dbReference>
<dbReference type="GO" id="GO:0017004">
    <property type="term" value="P:cytochrome complex assembly"/>
    <property type="evidence" value="ECO:0007669"/>
    <property type="project" value="UniProtKB-KW"/>
</dbReference>
<evidence type="ECO:0000259" key="6">
    <source>
        <dbReference type="PROSITE" id="PS51352"/>
    </source>
</evidence>
<dbReference type="PANTHER" id="PTHR42852:SF6">
    <property type="entry name" value="THIOL:DISULFIDE INTERCHANGE PROTEIN DSBE"/>
    <property type="match status" value="1"/>
</dbReference>
<dbReference type="PANTHER" id="PTHR42852">
    <property type="entry name" value="THIOL:DISULFIDE INTERCHANGE PROTEIN DSBE"/>
    <property type="match status" value="1"/>
</dbReference>
<feature type="chain" id="PRO_5011735579" evidence="5">
    <location>
        <begin position="26"/>
        <end position="372"/>
    </location>
</feature>
<evidence type="ECO:0000256" key="3">
    <source>
        <dbReference type="ARBA" id="ARBA00023157"/>
    </source>
</evidence>
<dbReference type="InterPro" id="IPR050553">
    <property type="entry name" value="Thioredoxin_ResA/DsbE_sf"/>
</dbReference>
<dbReference type="PROSITE" id="PS51352">
    <property type="entry name" value="THIOREDOXIN_2"/>
    <property type="match status" value="1"/>
</dbReference>
<dbReference type="Proteomes" id="UP000199643">
    <property type="component" value="Unassembled WGS sequence"/>
</dbReference>
<sequence>MNILFKRILTLVPAALMCCGGSLYAQNGKYVLTGKLPAVTDKVYLGHEVGDKYVVTDSTKVVNGAFMFKGTVKQPGFYKLESKHLKNPIQFILENTAINISKTDSISPVVISGSAAQDVYMGFYNGPWKTITAKAGSIYARLDQAEKAGKMDTTIRAGLNREFKVLDTMNIAAVKQYILKNPTSAGSAAIIYERFISYPNFPVAEELFALLNKEARQSDIGEQISTALKTNAKTAKGKVAPAIAMPDKDGKIVKLSDFKGKYVLVDFWASWCGPCRRENPNVVAAYKKYHDKGFEILGVSLDSRKDAWLKAIAADGLTWTHVSDLQAWSNSAVKAYGVKSVPASFLLDPEGKVVGKDLRGEELNKTLESIFK</sequence>
<proteinExistence type="predicted"/>
<accession>A0A1G7UTQ4</accession>
<dbReference type="OrthoDB" id="750178at2"/>
<dbReference type="Pfam" id="PF00578">
    <property type="entry name" value="AhpC-TSA"/>
    <property type="match status" value="1"/>
</dbReference>
<gene>
    <name evidence="7" type="ORF">SAMN05421827_107114</name>
</gene>
<dbReference type="InterPro" id="IPR025380">
    <property type="entry name" value="DUF4369"/>
</dbReference>
<dbReference type="InterPro" id="IPR013766">
    <property type="entry name" value="Thioredoxin_domain"/>
</dbReference>
<dbReference type="GO" id="GO:0016491">
    <property type="term" value="F:oxidoreductase activity"/>
    <property type="evidence" value="ECO:0007669"/>
    <property type="project" value="InterPro"/>
</dbReference>
<dbReference type="SUPFAM" id="SSF52833">
    <property type="entry name" value="Thioredoxin-like"/>
    <property type="match status" value="1"/>
</dbReference>